<protein>
    <submittedName>
        <fullName evidence="1">Uncharacterized protein</fullName>
    </submittedName>
</protein>
<dbReference type="GO" id="GO:0006351">
    <property type="term" value="P:DNA-templated transcription"/>
    <property type="evidence" value="ECO:0007669"/>
    <property type="project" value="InterPro"/>
</dbReference>
<organism evidence="1 2">
    <name type="scientific">Coptis chinensis</name>
    <dbReference type="NCBI Taxonomy" id="261450"/>
    <lineage>
        <taxon>Eukaryota</taxon>
        <taxon>Viridiplantae</taxon>
        <taxon>Streptophyta</taxon>
        <taxon>Embryophyta</taxon>
        <taxon>Tracheophyta</taxon>
        <taxon>Spermatophyta</taxon>
        <taxon>Magnoliopsida</taxon>
        <taxon>Ranunculales</taxon>
        <taxon>Ranunculaceae</taxon>
        <taxon>Coptidoideae</taxon>
        <taxon>Coptis</taxon>
    </lineage>
</organism>
<accession>A0A835M8H1</accession>
<dbReference type="Proteomes" id="UP000631114">
    <property type="component" value="Unassembled WGS sequence"/>
</dbReference>
<dbReference type="OrthoDB" id="360521at2759"/>
<evidence type="ECO:0000313" key="2">
    <source>
        <dbReference type="Proteomes" id="UP000631114"/>
    </source>
</evidence>
<dbReference type="EMBL" id="JADFTS010000002">
    <property type="protein sequence ID" value="KAF9620287.1"/>
    <property type="molecule type" value="Genomic_DNA"/>
</dbReference>
<dbReference type="GO" id="GO:0006289">
    <property type="term" value="P:nucleotide-excision repair"/>
    <property type="evidence" value="ECO:0007669"/>
    <property type="project" value="InterPro"/>
</dbReference>
<gene>
    <name evidence="1" type="ORF">IFM89_011022</name>
</gene>
<dbReference type="InterPro" id="IPR027079">
    <property type="entry name" value="Tfb1/GTF2H1"/>
</dbReference>
<dbReference type="GO" id="GO:0000439">
    <property type="term" value="C:transcription factor TFIIH core complex"/>
    <property type="evidence" value="ECO:0007669"/>
    <property type="project" value="InterPro"/>
</dbReference>
<proteinExistence type="predicted"/>
<dbReference type="AlphaFoldDB" id="A0A835M8H1"/>
<sequence>MAAADDDEVIASFFKGDKTLANDSRRKLRRLDPTLDMEANQGDDYIHRDEIEALSRSKQAELDESATQVARMEMVYQMFAIEDLEDPHHKLPFEPLSIKDPQQYYDSHHANSVRNVGDAEFSTKPISHDLNTQYMFGFLQNLISDMRENGFSDPCC</sequence>
<name>A0A835M8H1_9MAGN</name>
<reference evidence="1 2" key="1">
    <citation type="submission" date="2020-10" db="EMBL/GenBank/DDBJ databases">
        <title>The Coptis chinensis genome and diversification of protoberbering-type alkaloids.</title>
        <authorList>
            <person name="Wang B."/>
            <person name="Shu S."/>
            <person name="Song C."/>
            <person name="Liu Y."/>
        </authorList>
    </citation>
    <scope>NUCLEOTIDE SEQUENCE [LARGE SCALE GENOMIC DNA]</scope>
    <source>
        <strain evidence="1">HL-2020</strain>
        <tissue evidence="1">Leaf</tissue>
    </source>
</reference>
<evidence type="ECO:0000313" key="1">
    <source>
        <dbReference type="EMBL" id="KAF9620287.1"/>
    </source>
</evidence>
<keyword evidence="2" id="KW-1185">Reference proteome</keyword>
<dbReference type="PANTHER" id="PTHR12856">
    <property type="entry name" value="TRANSCRIPTION INITIATION FACTOR IIH-RELATED"/>
    <property type="match status" value="1"/>
</dbReference>
<comment type="caution">
    <text evidence="1">The sequence shown here is derived from an EMBL/GenBank/DDBJ whole genome shotgun (WGS) entry which is preliminary data.</text>
</comment>